<accession>A0A8T4CBH0</accession>
<dbReference type="Proteomes" id="UP000774699">
    <property type="component" value="Unassembled WGS sequence"/>
</dbReference>
<evidence type="ECO:0000256" key="1">
    <source>
        <dbReference type="SAM" id="MobiDB-lite"/>
    </source>
</evidence>
<sequence length="87" mass="10147">MTSRKPVDPVKYINELSLGHPSAQAINRLMLVEMRRRGIKLNEATRTQLVALHDHAIETFNRVNRPKTRPPAEWRTGRKRLGYPPRH</sequence>
<name>A0A8T4CBH0_9ARCH</name>
<gene>
    <name evidence="2" type="ORF">FJY86_04070</name>
</gene>
<protein>
    <submittedName>
        <fullName evidence="2">Uncharacterized protein</fullName>
    </submittedName>
</protein>
<proteinExistence type="predicted"/>
<evidence type="ECO:0000313" key="2">
    <source>
        <dbReference type="EMBL" id="MBM3282485.1"/>
    </source>
</evidence>
<feature type="compositionally biased region" description="Basic residues" evidence="1">
    <location>
        <begin position="77"/>
        <end position="87"/>
    </location>
</feature>
<comment type="caution">
    <text evidence="2">The sequence shown here is derived from an EMBL/GenBank/DDBJ whole genome shotgun (WGS) entry which is preliminary data.</text>
</comment>
<evidence type="ECO:0000313" key="3">
    <source>
        <dbReference type="Proteomes" id="UP000774699"/>
    </source>
</evidence>
<dbReference type="AlphaFoldDB" id="A0A8T4CBH0"/>
<dbReference type="EMBL" id="VGJJ01000036">
    <property type="protein sequence ID" value="MBM3282485.1"/>
    <property type="molecule type" value="Genomic_DNA"/>
</dbReference>
<organism evidence="2 3">
    <name type="scientific">Candidatus Iainarchaeum sp</name>
    <dbReference type="NCBI Taxonomy" id="3101447"/>
    <lineage>
        <taxon>Archaea</taxon>
        <taxon>Candidatus Iainarchaeota</taxon>
        <taxon>Candidatus Iainarchaeia</taxon>
        <taxon>Candidatus Iainarchaeales</taxon>
        <taxon>Candidatus Iainarchaeaceae</taxon>
        <taxon>Candidatus Iainarchaeum</taxon>
    </lineage>
</organism>
<feature type="region of interest" description="Disordered" evidence="1">
    <location>
        <begin position="65"/>
        <end position="87"/>
    </location>
</feature>
<reference evidence="2" key="1">
    <citation type="submission" date="2019-03" db="EMBL/GenBank/DDBJ databases">
        <title>Lake Tanganyika Metagenome-Assembled Genomes (MAGs).</title>
        <authorList>
            <person name="Tran P."/>
        </authorList>
    </citation>
    <scope>NUCLEOTIDE SEQUENCE</scope>
    <source>
        <strain evidence="2">M_DeepCast_50m_m2_156</strain>
    </source>
</reference>